<feature type="transmembrane region" description="Helical" evidence="1">
    <location>
        <begin position="21"/>
        <end position="41"/>
    </location>
</feature>
<feature type="transmembrane region" description="Helical" evidence="1">
    <location>
        <begin position="150"/>
        <end position="167"/>
    </location>
</feature>
<evidence type="ECO:0000313" key="2">
    <source>
        <dbReference type="EMBL" id="MDN5204807.1"/>
    </source>
</evidence>
<reference evidence="2" key="1">
    <citation type="submission" date="2023-06" db="EMBL/GenBank/DDBJ databases">
        <title>Genomic of Parafulvivirga corallium.</title>
        <authorList>
            <person name="Wang G."/>
        </authorList>
    </citation>
    <scope>NUCLEOTIDE SEQUENCE</scope>
    <source>
        <strain evidence="2">BMA10</strain>
    </source>
</reference>
<evidence type="ECO:0000256" key="1">
    <source>
        <dbReference type="SAM" id="Phobius"/>
    </source>
</evidence>
<keyword evidence="1" id="KW-0812">Transmembrane</keyword>
<gene>
    <name evidence="2" type="ORF">QQ008_25680</name>
</gene>
<dbReference type="Proteomes" id="UP001172082">
    <property type="component" value="Unassembled WGS sequence"/>
</dbReference>
<protein>
    <submittedName>
        <fullName evidence="2">Uncharacterized protein</fullName>
    </submittedName>
</protein>
<feature type="transmembrane region" description="Helical" evidence="1">
    <location>
        <begin position="66"/>
        <end position="87"/>
    </location>
</feature>
<feature type="transmembrane region" description="Helical" evidence="1">
    <location>
        <begin position="179"/>
        <end position="199"/>
    </location>
</feature>
<evidence type="ECO:0000313" key="3">
    <source>
        <dbReference type="Proteomes" id="UP001172082"/>
    </source>
</evidence>
<dbReference type="EMBL" id="JAUJEA010000013">
    <property type="protein sequence ID" value="MDN5204807.1"/>
    <property type="molecule type" value="Genomic_DNA"/>
</dbReference>
<keyword evidence="1" id="KW-0472">Membrane</keyword>
<keyword evidence="1" id="KW-1133">Transmembrane helix</keyword>
<comment type="caution">
    <text evidence="2">The sequence shown here is derived from an EMBL/GenBank/DDBJ whole genome shotgun (WGS) entry which is preliminary data.</text>
</comment>
<feature type="transmembrane region" description="Helical" evidence="1">
    <location>
        <begin position="114"/>
        <end position="138"/>
    </location>
</feature>
<sequence length="510" mass="60587">MVLQKGFLGKNKIEITGKNLIFLWAVSFVMAFLLYGLFVLIRESFRISTASLGGQEMLVLSAKETFFYNIFFAALASVFGFSLALKLSIENWSLFRKIEPRVRQRAILHDQTGFTWYLLFWFTKIAFQYAIICLTWPVWFDIDLYQNFKYLFFLLPIVYFLNSWLTIQRTFRKKAYPWLLSSFLVILAHSIILGNINFVNVEKINEKILARNVKYNYQVDLPKSVYYNTIPVYPPNIDIYIGYDHINKDSPKIIIQNKNGYQEVSIDYLEEVIHIKTQDWDVHKKNSLKIILRIDKDVPMGYIQLIRGELRRIDQRKIIYAVLPKYSKYPPNYPELKRLGIPETLPIQCQETLNFIDSLKSLKLSKYHLRFPWNSLCFSNYWFKNSNRIRINLRSNELVTLNNEKIDITDIKMIAKKFLQKNSSSAVVLLEVNDEVNYNKYIEVKEQLELAVYEIRNEYSLEMNNQPLRYYQEKLHEEVEQQYINILRQGAWGIWEMTPEELELERLAKG</sequence>
<dbReference type="RefSeq" id="WP_346754831.1">
    <property type="nucleotide sequence ID" value="NZ_JAUJEA010000013.1"/>
</dbReference>
<keyword evidence="3" id="KW-1185">Reference proteome</keyword>
<proteinExistence type="predicted"/>
<organism evidence="2 3">
    <name type="scientific">Splendidivirga corallicola</name>
    <dbReference type="NCBI Taxonomy" id="3051826"/>
    <lineage>
        <taxon>Bacteria</taxon>
        <taxon>Pseudomonadati</taxon>
        <taxon>Bacteroidota</taxon>
        <taxon>Cytophagia</taxon>
        <taxon>Cytophagales</taxon>
        <taxon>Splendidivirgaceae</taxon>
        <taxon>Splendidivirga</taxon>
    </lineage>
</organism>
<name>A0ABT8KVK0_9BACT</name>
<accession>A0ABT8KVK0</accession>